<gene>
    <name evidence="7" type="ORF">EK386_02985</name>
</gene>
<proteinExistence type="predicted"/>
<sequence length="222" mass="25220">MNLIKFARISILLAFIVAMLSITPTNIALANIKSNQMISEDCLQNPETCEDSQPAADAEKSAAIGFGLWDYMKMFFSLVLVLALLILILKFINKRSTSYQQNSVVRNIGGISVGPQKSVQLLHIGDTLYIVGVGEDVQLIKEIKHPDEVKQLLEYYNEKQTFVTSTTPYIVDLFNKIKWNTNTTKIEDNDSNFGDLLNKKITDIKAERKSELEKWKEKERDK</sequence>
<evidence type="ECO:0000256" key="3">
    <source>
        <dbReference type="ARBA" id="ARBA00022692"/>
    </source>
</evidence>
<feature type="transmembrane region" description="Helical" evidence="6">
    <location>
        <begin position="74"/>
        <end position="92"/>
    </location>
</feature>
<organism evidence="7 8">
    <name type="scientific">Lysinibacillus antri</name>
    <dbReference type="NCBI Taxonomy" id="2498145"/>
    <lineage>
        <taxon>Bacteria</taxon>
        <taxon>Bacillati</taxon>
        <taxon>Bacillota</taxon>
        <taxon>Bacilli</taxon>
        <taxon>Bacillales</taxon>
        <taxon>Bacillaceae</taxon>
        <taxon>Lysinibacillus</taxon>
    </lineage>
</organism>
<protein>
    <recommendedName>
        <fullName evidence="9">Flagellar protein</fullName>
    </recommendedName>
</protein>
<keyword evidence="3 6" id="KW-0812">Transmembrane</keyword>
<comment type="subcellular location">
    <subcellularLocation>
        <location evidence="1">Cell membrane</location>
    </subcellularLocation>
</comment>
<evidence type="ECO:0000313" key="7">
    <source>
        <dbReference type="EMBL" id="RUL55794.1"/>
    </source>
</evidence>
<keyword evidence="4 6" id="KW-1133">Transmembrane helix</keyword>
<evidence type="ECO:0000256" key="2">
    <source>
        <dbReference type="ARBA" id="ARBA00022475"/>
    </source>
</evidence>
<dbReference type="InterPro" id="IPR022781">
    <property type="entry name" value="Flagellar_biosynth_FliO"/>
</dbReference>
<dbReference type="EMBL" id="RYYR01000003">
    <property type="protein sequence ID" value="RUL55794.1"/>
    <property type="molecule type" value="Genomic_DNA"/>
</dbReference>
<keyword evidence="5 6" id="KW-0472">Membrane</keyword>
<dbReference type="RefSeq" id="WP_126657541.1">
    <property type="nucleotide sequence ID" value="NZ_RYYR01000003.1"/>
</dbReference>
<dbReference type="Pfam" id="PF04347">
    <property type="entry name" value="FliO"/>
    <property type="match status" value="1"/>
</dbReference>
<evidence type="ECO:0000313" key="8">
    <source>
        <dbReference type="Proteomes" id="UP000287910"/>
    </source>
</evidence>
<name>A0A432LEX5_9BACI</name>
<evidence type="ECO:0000256" key="6">
    <source>
        <dbReference type="SAM" id="Phobius"/>
    </source>
</evidence>
<comment type="caution">
    <text evidence="7">The sequence shown here is derived from an EMBL/GenBank/DDBJ whole genome shotgun (WGS) entry which is preliminary data.</text>
</comment>
<dbReference type="AlphaFoldDB" id="A0A432LEX5"/>
<accession>A0A432LEX5</accession>
<dbReference type="GO" id="GO:0044781">
    <property type="term" value="P:bacterial-type flagellum organization"/>
    <property type="evidence" value="ECO:0007669"/>
    <property type="project" value="InterPro"/>
</dbReference>
<evidence type="ECO:0000256" key="4">
    <source>
        <dbReference type="ARBA" id="ARBA00022989"/>
    </source>
</evidence>
<dbReference type="Proteomes" id="UP000287910">
    <property type="component" value="Unassembled WGS sequence"/>
</dbReference>
<evidence type="ECO:0000256" key="1">
    <source>
        <dbReference type="ARBA" id="ARBA00004236"/>
    </source>
</evidence>
<evidence type="ECO:0000256" key="5">
    <source>
        <dbReference type="ARBA" id="ARBA00023136"/>
    </source>
</evidence>
<reference evidence="7 8" key="1">
    <citation type="submission" date="2018-12" db="EMBL/GenBank/DDBJ databases">
        <title>Lysinibacillus antri sp. nov., isolated from a cave soil.</title>
        <authorList>
            <person name="Narsing Rao M.P."/>
            <person name="Zhang H."/>
            <person name="Dong Z.-Y."/>
            <person name="Niu X.-K."/>
            <person name="Zhang K."/>
            <person name="Fang B.-Z."/>
            <person name="Kang Y.-Q."/>
            <person name="Xiao M."/>
            <person name="Li W.-J."/>
        </authorList>
    </citation>
    <scope>NUCLEOTIDE SEQUENCE [LARGE SCALE GENOMIC DNA]</scope>
    <source>
        <strain evidence="7 8">SYSU K30002</strain>
    </source>
</reference>
<dbReference type="GO" id="GO:0016020">
    <property type="term" value="C:membrane"/>
    <property type="evidence" value="ECO:0007669"/>
    <property type="project" value="InterPro"/>
</dbReference>
<keyword evidence="8" id="KW-1185">Reference proteome</keyword>
<keyword evidence="2" id="KW-1003">Cell membrane</keyword>
<evidence type="ECO:0008006" key="9">
    <source>
        <dbReference type="Google" id="ProtNLM"/>
    </source>
</evidence>